<keyword evidence="3" id="KW-1185">Reference proteome</keyword>
<proteinExistence type="predicted"/>
<dbReference type="RefSeq" id="WP_021167321.1">
    <property type="nucleotide sequence ID" value="NZ_CTRP01000010.1"/>
</dbReference>
<reference evidence="3" key="1">
    <citation type="submission" date="2015-03" db="EMBL/GenBank/DDBJ databases">
        <authorList>
            <person name="Nijsse Bart"/>
        </authorList>
    </citation>
    <scope>NUCLEOTIDE SEQUENCE [LARGE SCALE GENOMIC DNA]</scope>
</reference>
<dbReference type="Proteomes" id="UP000049855">
    <property type="component" value="Unassembled WGS sequence"/>
</dbReference>
<dbReference type="InterPro" id="IPR048067">
    <property type="entry name" value="BREX_3_BrxF"/>
</dbReference>
<evidence type="ECO:0000313" key="2">
    <source>
        <dbReference type="EMBL" id="CQR72611.1"/>
    </source>
</evidence>
<dbReference type="NCBIfam" id="NF033453">
    <property type="entry name" value="BREX_3_BrxF"/>
    <property type="match status" value="1"/>
</dbReference>
<organism evidence="2 3">
    <name type="scientific">Sporomusa ovata</name>
    <dbReference type="NCBI Taxonomy" id="2378"/>
    <lineage>
        <taxon>Bacteria</taxon>
        <taxon>Bacillati</taxon>
        <taxon>Bacillota</taxon>
        <taxon>Negativicutes</taxon>
        <taxon>Selenomonadales</taxon>
        <taxon>Sporomusaceae</taxon>
        <taxon>Sporomusa</taxon>
    </lineage>
</organism>
<dbReference type="GO" id="GO:0005524">
    <property type="term" value="F:ATP binding"/>
    <property type="evidence" value="ECO:0007669"/>
    <property type="project" value="InterPro"/>
</dbReference>
<sequence length="159" mass="17880">MAYSIVEKVLKSIDQAAGLYQRLILIVATPGTGKTTALKTIQTQTRASLINVNLELSRQLLDLTERQRTLQLPRLMADLVKEVSSNVVLLDNIELLFDPSLKQDPLRLLQGISRNKTLVVAWNGSVINEYIVYATPDHPEYRRYPTRELIVINPIGDAV</sequence>
<dbReference type="EMBL" id="CTRP01000010">
    <property type="protein sequence ID" value="CQR72611.1"/>
    <property type="molecule type" value="Genomic_DNA"/>
</dbReference>
<dbReference type="InterPro" id="IPR003593">
    <property type="entry name" value="AAA+_ATPase"/>
</dbReference>
<dbReference type="InterPro" id="IPR027417">
    <property type="entry name" value="P-loop_NTPase"/>
</dbReference>
<dbReference type="GO" id="GO:0016887">
    <property type="term" value="F:ATP hydrolysis activity"/>
    <property type="evidence" value="ECO:0007669"/>
    <property type="project" value="InterPro"/>
</dbReference>
<name>A0A0U1KYW3_9FIRM</name>
<accession>A0A0U1KYW3</accession>
<dbReference type="InterPro" id="IPR003959">
    <property type="entry name" value="ATPase_AAA_core"/>
</dbReference>
<evidence type="ECO:0000259" key="1">
    <source>
        <dbReference type="SMART" id="SM00382"/>
    </source>
</evidence>
<dbReference type="AlphaFoldDB" id="A0A0U1KYW3"/>
<dbReference type="SUPFAM" id="SSF52540">
    <property type="entry name" value="P-loop containing nucleoside triphosphate hydrolases"/>
    <property type="match status" value="1"/>
</dbReference>
<evidence type="ECO:0000313" key="3">
    <source>
        <dbReference type="Proteomes" id="UP000049855"/>
    </source>
</evidence>
<dbReference type="Gene3D" id="3.40.50.300">
    <property type="entry name" value="P-loop containing nucleotide triphosphate hydrolases"/>
    <property type="match status" value="1"/>
</dbReference>
<dbReference type="Pfam" id="PF00004">
    <property type="entry name" value="AAA"/>
    <property type="match status" value="1"/>
</dbReference>
<gene>
    <name evidence="2" type="ORF">SpAn4DRAFT_3071</name>
</gene>
<dbReference type="SMART" id="SM00382">
    <property type="entry name" value="AAA"/>
    <property type="match status" value="1"/>
</dbReference>
<protein>
    <submittedName>
        <fullName evidence="2">VrlJ</fullName>
    </submittedName>
</protein>
<feature type="domain" description="AAA+ ATPase" evidence="1">
    <location>
        <begin position="20"/>
        <end position="156"/>
    </location>
</feature>